<dbReference type="AlphaFoldDB" id="A0A7D9HUV3"/>
<evidence type="ECO:0000313" key="2">
    <source>
        <dbReference type="Proteomes" id="UP001152795"/>
    </source>
</evidence>
<dbReference type="PANTHER" id="PTHR46704:SF1">
    <property type="entry name" value="TELOMERE LENGTH REGULATION PROTEIN TEL2 HOMOLOG"/>
    <property type="match status" value="1"/>
</dbReference>
<protein>
    <submittedName>
        <fullName evidence="1">Uncharacterized protein</fullName>
    </submittedName>
</protein>
<dbReference type="PANTHER" id="PTHR46704">
    <property type="entry name" value="CXC DOMAIN-CONTAINING PROTEIN-RELATED"/>
    <property type="match status" value="1"/>
</dbReference>
<evidence type="ECO:0000313" key="1">
    <source>
        <dbReference type="EMBL" id="CAB3994258.1"/>
    </source>
</evidence>
<organism evidence="1 2">
    <name type="scientific">Paramuricea clavata</name>
    <name type="common">Red gorgonian</name>
    <name type="synonym">Violescent sea-whip</name>
    <dbReference type="NCBI Taxonomy" id="317549"/>
    <lineage>
        <taxon>Eukaryota</taxon>
        <taxon>Metazoa</taxon>
        <taxon>Cnidaria</taxon>
        <taxon>Anthozoa</taxon>
        <taxon>Octocorallia</taxon>
        <taxon>Malacalcyonacea</taxon>
        <taxon>Plexauridae</taxon>
        <taxon>Paramuricea</taxon>
    </lineage>
</organism>
<dbReference type="EMBL" id="CACRXK020002427">
    <property type="protein sequence ID" value="CAB3994258.1"/>
    <property type="molecule type" value="Genomic_DNA"/>
</dbReference>
<gene>
    <name evidence="1" type="ORF">PACLA_8A075497</name>
</gene>
<keyword evidence="2" id="KW-1185">Reference proteome</keyword>
<dbReference type="SUPFAM" id="SSF88723">
    <property type="entry name" value="PIN domain-like"/>
    <property type="match status" value="1"/>
</dbReference>
<comment type="caution">
    <text evidence="1">The sequence shown here is derived from an EMBL/GenBank/DDBJ whole genome shotgun (WGS) entry which is preliminary data.</text>
</comment>
<sequence>MKEQPVFSFACKRELKSRTLASARAVKVAEDRTVDPALLFQRFLVVSQTGDLSLEEVLSYELSPYPPSLFEAKNLLRKADKAQLLDGLKNHVASCSVEAALHYIPEVEHNVLNGGPLLHRLKWTEGKTYSSIANAYTDFTVKHYGKATVIFDGYGGGPNIKDHTHQRRSQSRIANKVDISEATKFAGKKDFLSNNENKQALIHLVSTSMRDRGCHAIQAEGDADVEIVKAAVATSSYKTCLICEDTDLLVLLLHHASSNGKKIYFRSDKGGSTTVLDIKVIKQVLGNEICFNLLFLHAFTGCDTTSRIFGIGKKSVLQKFIKNEATLNSCDKVFSSPNQDTDVIVESGSKAMVASFNGKPGGSLFVIRYSTICKNVSAAKNFVVPERFPPTTSATKHHALRKHGLNCSRACGSCQDG</sequence>
<dbReference type="InterPro" id="IPR029060">
    <property type="entry name" value="PIN-like_dom_sf"/>
</dbReference>
<dbReference type="OrthoDB" id="5958007at2759"/>
<dbReference type="Proteomes" id="UP001152795">
    <property type="component" value="Unassembled WGS sequence"/>
</dbReference>
<accession>A0A7D9HUV3</accession>
<reference evidence="1" key="1">
    <citation type="submission" date="2020-04" db="EMBL/GenBank/DDBJ databases">
        <authorList>
            <person name="Alioto T."/>
            <person name="Alioto T."/>
            <person name="Gomez Garrido J."/>
        </authorList>
    </citation>
    <scope>NUCLEOTIDE SEQUENCE</scope>
    <source>
        <strain evidence="1">A484AB</strain>
    </source>
</reference>
<dbReference type="Gene3D" id="3.40.50.1010">
    <property type="entry name" value="5'-nuclease"/>
    <property type="match status" value="1"/>
</dbReference>
<proteinExistence type="predicted"/>
<name>A0A7D9HUV3_PARCT</name>